<keyword evidence="6" id="KW-0496">Mitochondrion</keyword>
<comment type="similarity">
    <text evidence="2">Belongs to the complex I LYR family. MZM1 subfamily.</text>
</comment>
<dbReference type="GO" id="GO:0044183">
    <property type="term" value="F:protein folding chaperone"/>
    <property type="evidence" value="ECO:0007669"/>
    <property type="project" value="TreeGrafter"/>
</dbReference>
<dbReference type="Proteomes" id="UP000398389">
    <property type="component" value="Unassembled WGS sequence"/>
</dbReference>
<evidence type="ECO:0000256" key="1">
    <source>
        <dbReference type="ARBA" id="ARBA00004305"/>
    </source>
</evidence>
<feature type="domain" description="Complex 1 LYR protein" evidence="10">
    <location>
        <begin position="6"/>
        <end position="61"/>
    </location>
</feature>
<dbReference type="EMBL" id="CABVLU010000002">
    <property type="protein sequence ID" value="VVT49757.1"/>
    <property type="molecule type" value="Genomic_DNA"/>
</dbReference>
<dbReference type="AlphaFoldDB" id="A0A5E8BJM6"/>
<feature type="region of interest" description="Disordered" evidence="9">
    <location>
        <begin position="97"/>
        <end position="128"/>
    </location>
</feature>
<dbReference type="Pfam" id="PF05347">
    <property type="entry name" value="Complex1_LYR"/>
    <property type="match status" value="1"/>
</dbReference>
<evidence type="ECO:0000256" key="2">
    <source>
        <dbReference type="ARBA" id="ARBA00009949"/>
    </source>
</evidence>
<evidence type="ECO:0000256" key="4">
    <source>
        <dbReference type="ARBA" id="ARBA00015108"/>
    </source>
</evidence>
<evidence type="ECO:0000256" key="5">
    <source>
        <dbReference type="ARBA" id="ARBA00022946"/>
    </source>
</evidence>
<gene>
    <name evidence="11" type="ORF">SAPINGB_P002428</name>
</gene>
<evidence type="ECO:0000256" key="6">
    <source>
        <dbReference type="ARBA" id="ARBA00023128"/>
    </source>
</evidence>
<name>A0A5E8BJM6_9ASCO</name>
<reference evidence="11 12" key="1">
    <citation type="submission" date="2019-09" db="EMBL/GenBank/DDBJ databases">
        <authorList>
            <person name="Brejova B."/>
        </authorList>
    </citation>
    <scope>NUCLEOTIDE SEQUENCE [LARGE SCALE GENOMIC DNA]</scope>
</reference>
<comment type="subunit">
    <text evidence="3">Interacts with RIP1.</text>
</comment>
<evidence type="ECO:0000256" key="3">
    <source>
        <dbReference type="ARBA" id="ARBA00011589"/>
    </source>
</evidence>
<dbReference type="RefSeq" id="XP_031853038.1">
    <property type="nucleotide sequence ID" value="XM_031997147.1"/>
</dbReference>
<dbReference type="InterPro" id="IPR008011">
    <property type="entry name" value="Complex1_LYR_dom"/>
</dbReference>
<organism evidence="11 12">
    <name type="scientific">Magnusiomyces paraingens</name>
    <dbReference type="NCBI Taxonomy" id="2606893"/>
    <lineage>
        <taxon>Eukaryota</taxon>
        <taxon>Fungi</taxon>
        <taxon>Dikarya</taxon>
        <taxon>Ascomycota</taxon>
        <taxon>Saccharomycotina</taxon>
        <taxon>Dipodascomycetes</taxon>
        <taxon>Dipodascales</taxon>
        <taxon>Dipodascaceae</taxon>
        <taxon>Magnusiomyces</taxon>
    </lineage>
</organism>
<protein>
    <recommendedName>
        <fullName evidence="4">Mitochondrial zinc maintenance protein 1, mitochondrial</fullName>
    </recommendedName>
</protein>
<comment type="subcellular location">
    <subcellularLocation>
        <location evidence="1">Mitochondrion matrix</location>
    </subcellularLocation>
</comment>
<comment type="function">
    <text evidence="8">Assembly factor required for Rieske Fe-S protein RIP1 incorporation into the cytochrome b-c1 (CIII) complex. Functions as a chaperone, binding to this subunit within the mitochondrial matrix and stabilizing it prior to its translocation and insertion into the late CIII dimeric intermediate within the mitochondrial inner membrane. Modulates the mitochondrial matrix zinc pool.</text>
</comment>
<keyword evidence="5" id="KW-0809">Transit peptide</keyword>
<dbReference type="InterPro" id="IPR045298">
    <property type="entry name" value="Complex1_LYR_LYRM7"/>
</dbReference>
<evidence type="ECO:0000256" key="7">
    <source>
        <dbReference type="ARBA" id="ARBA00023186"/>
    </source>
</evidence>
<dbReference type="PANTHER" id="PTHR46749">
    <property type="entry name" value="COMPLEX III ASSEMBLY FACTOR LYRM7"/>
    <property type="match status" value="1"/>
</dbReference>
<evidence type="ECO:0000313" key="11">
    <source>
        <dbReference type="EMBL" id="VVT49757.1"/>
    </source>
</evidence>
<dbReference type="GO" id="GO:0034551">
    <property type="term" value="P:mitochondrial respiratory chain complex III assembly"/>
    <property type="evidence" value="ECO:0007669"/>
    <property type="project" value="InterPro"/>
</dbReference>
<evidence type="ECO:0000259" key="10">
    <source>
        <dbReference type="Pfam" id="PF05347"/>
    </source>
</evidence>
<dbReference type="CDD" id="cd20267">
    <property type="entry name" value="Complex1_LYR_LYRM7"/>
    <property type="match status" value="1"/>
</dbReference>
<keyword evidence="12" id="KW-1185">Reference proteome</keyword>
<dbReference type="PANTHER" id="PTHR46749:SF1">
    <property type="entry name" value="COMPLEX III ASSEMBLY FACTOR LYRM7"/>
    <property type="match status" value="1"/>
</dbReference>
<dbReference type="GeneID" id="43581247"/>
<dbReference type="InterPro" id="IPR050435">
    <property type="entry name" value="MZM1/LYRM7"/>
</dbReference>
<evidence type="ECO:0000313" key="12">
    <source>
        <dbReference type="Proteomes" id="UP000398389"/>
    </source>
</evidence>
<dbReference type="GO" id="GO:0005759">
    <property type="term" value="C:mitochondrial matrix"/>
    <property type="evidence" value="ECO:0007669"/>
    <property type="project" value="UniProtKB-SubCell"/>
</dbReference>
<sequence>MSQPAAVLQSYRNLLRSCKYLFANDVPRLTAALAEIRTRFHSDKSLSEPEEIAEKLQLAKDVNIILRQNVVQGVQDSADPNKYHLKIHKETELGYNDTVKEPKITPQKPITGKSKRAPTNLGSRCGGH</sequence>
<evidence type="ECO:0000256" key="9">
    <source>
        <dbReference type="SAM" id="MobiDB-lite"/>
    </source>
</evidence>
<proteinExistence type="inferred from homology"/>
<evidence type="ECO:0000256" key="8">
    <source>
        <dbReference type="ARBA" id="ARBA00025268"/>
    </source>
</evidence>
<accession>A0A5E8BJM6</accession>
<keyword evidence="7" id="KW-0143">Chaperone</keyword>
<dbReference type="OrthoDB" id="529194at2759"/>